<keyword evidence="2" id="KW-1185">Reference proteome</keyword>
<organism evidence="1 2">
    <name type="scientific">Octadecabacter antarcticus 307</name>
    <dbReference type="NCBI Taxonomy" id="391626"/>
    <lineage>
        <taxon>Bacteria</taxon>
        <taxon>Pseudomonadati</taxon>
        <taxon>Pseudomonadota</taxon>
        <taxon>Alphaproteobacteria</taxon>
        <taxon>Rhodobacterales</taxon>
        <taxon>Roseobacteraceae</taxon>
        <taxon>Octadecabacter</taxon>
    </lineage>
</organism>
<evidence type="ECO:0000313" key="1">
    <source>
        <dbReference type="EMBL" id="AGI69825.1"/>
    </source>
</evidence>
<name>M9RJ26_9RHOB</name>
<dbReference type="STRING" id="391626.OAN307_c44660"/>
<protein>
    <submittedName>
        <fullName evidence="1">Protein CbbY</fullName>
    </submittedName>
</protein>
<dbReference type="SUPFAM" id="SSF56784">
    <property type="entry name" value="HAD-like"/>
    <property type="match status" value="1"/>
</dbReference>
<proteinExistence type="predicted"/>
<dbReference type="EMBL" id="CP003740">
    <property type="protein sequence ID" value="AGI69825.1"/>
    <property type="molecule type" value="Genomic_DNA"/>
</dbReference>
<dbReference type="OrthoDB" id="9797743at2"/>
<reference evidence="1 2" key="1">
    <citation type="journal article" date="2013" name="PLoS ONE">
        <title>Poles Apart: Arctic and Antarctic Octadecabacter strains Share High Genome Plasticity and a New Type of Xanthorhodopsin.</title>
        <authorList>
            <person name="Vollmers J."/>
            <person name="Voget S."/>
            <person name="Dietrich S."/>
            <person name="Gollnow K."/>
            <person name="Smits M."/>
            <person name="Meyer K."/>
            <person name="Brinkhoff T."/>
            <person name="Simon M."/>
            <person name="Daniel R."/>
        </authorList>
    </citation>
    <scope>NUCLEOTIDE SEQUENCE [LARGE SCALE GENOMIC DNA]</scope>
    <source>
        <strain evidence="1 2">307</strain>
    </source>
</reference>
<dbReference type="InterPro" id="IPR044999">
    <property type="entry name" value="CbbY-like"/>
</dbReference>
<dbReference type="Pfam" id="PF13419">
    <property type="entry name" value="HAD_2"/>
    <property type="match status" value="1"/>
</dbReference>
<gene>
    <name evidence="1" type="primary">cbbY2</name>
    <name evidence="1" type="ORF">OAN307_c44660</name>
</gene>
<dbReference type="InterPro" id="IPR023198">
    <property type="entry name" value="PGP-like_dom2"/>
</dbReference>
<evidence type="ECO:0000313" key="2">
    <source>
        <dbReference type="Proteomes" id="UP000005307"/>
    </source>
</evidence>
<dbReference type="eggNOG" id="COG0637">
    <property type="taxonomic scope" value="Bacteria"/>
</dbReference>
<dbReference type="PANTHER" id="PTHR42896:SF2">
    <property type="entry name" value="CBBY-LIKE PROTEIN"/>
    <property type="match status" value="1"/>
</dbReference>
<dbReference type="GO" id="GO:0016787">
    <property type="term" value="F:hydrolase activity"/>
    <property type="evidence" value="ECO:0007669"/>
    <property type="project" value="InterPro"/>
</dbReference>
<sequence>MKVRAILFGSIGTLVETSDIQRRAFNRAFAEAGLDWNWSIDTYKLLLKKSGGRNRIQDYAIQQGINVDANILHQRKTEIFDAFMADGNVPLRLGIDNVIQFAKKNNIQLAFVTSTSKANIDAVFSALSSQVTRDDFAFIGNDAMVTKPKPSSDIYTKALSDLGLKTQSCIAVEDTETSMQAALAAGIRCIAFPGAYAATQDFSGALLTTSCLSLDHFRAPKH</sequence>
<dbReference type="Gene3D" id="3.40.50.1000">
    <property type="entry name" value="HAD superfamily/HAD-like"/>
    <property type="match status" value="1"/>
</dbReference>
<dbReference type="KEGG" id="oat:OAN307_c44660"/>
<dbReference type="AlphaFoldDB" id="M9RJ26"/>
<dbReference type="Proteomes" id="UP000005307">
    <property type="component" value="Chromosome"/>
</dbReference>
<dbReference type="RefSeq" id="WP_015501723.1">
    <property type="nucleotide sequence ID" value="NC_020911.1"/>
</dbReference>
<accession>M9RJ26</accession>
<dbReference type="NCBIfam" id="TIGR01509">
    <property type="entry name" value="HAD-SF-IA-v3"/>
    <property type="match status" value="1"/>
</dbReference>
<dbReference type="InterPro" id="IPR036412">
    <property type="entry name" value="HAD-like_sf"/>
</dbReference>
<dbReference type="Gene3D" id="1.10.150.240">
    <property type="entry name" value="Putative phosphatase, domain 2"/>
    <property type="match status" value="1"/>
</dbReference>
<dbReference type="InterPro" id="IPR006439">
    <property type="entry name" value="HAD-SF_hydro_IA"/>
</dbReference>
<dbReference type="PANTHER" id="PTHR42896">
    <property type="entry name" value="XYLULOSE-1,5-BISPHOSPHATE (XUBP) PHOSPHATASE"/>
    <property type="match status" value="1"/>
</dbReference>
<dbReference type="InterPro" id="IPR023214">
    <property type="entry name" value="HAD_sf"/>
</dbReference>
<dbReference type="HOGENOM" id="CLU_045011_0_2_5"/>
<dbReference type="InterPro" id="IPR041492">
    <property type="entry name" value="HAD_2"/>
</dbReference>